<feature type="region of interest" description="Disordered" evidence="1">
    <location>
        <begin position="26"/>
        <end position="153"/>
    </location>
</feature>
<feature type="compositionally biased region" description="Basic and acidic residues" evidence="1">
    <location>
        <begin position="114"/>
        <end position="125"/>
    </location>
</feature>
<evidence type="ECO:0000313" key="2">
    <source>
        <dbReference type="EMBL" id="ALO24374.1"/>
    </source>
</evidence>
<accession>A0A0U2S0J8</accession>
<dbReference type="AlphaFoldDB" id="A0A0U2S0J8"/>
<reference evidence="2" key="1">
    <citation type="submission" date="2015-02" db="EMBL/GenBank/DDBJ databases">
        <title>Genome analysis of a nitrate-dependent and thermophilic facultatively alphaproteobacterial methylotroph.</title>
        <authorList>
            <person name="Islam T."/>
            <person name="Larsen O."/>
            <person name="Torsvik V."/>
            <person name="Ovreas L."/>
            <person name="Panosyan H."/>
            <person name="Birkeland N.-K."/>
            <person name="Murrell J.C."/>
            <person name="Bodrossy L."/>
        </authorList>
    </citation>
    <scope>NUCLEOTIDE SEQUENCE</scope>
    <source>
        <strain evidence="2">LS7-MT</strain>
    </source>
</reference>
<feature type="compositionally biased region" description="Basic and acidic residues" evidence="1">
    <location>
        <begin position="94"/>
        <end position="106"/>
    </location>
</feature>
<feature type="compositionally biased region" description="Basic and acidic residues" evidence="1">
    <location>
        <begin position="65"/>
        <end position="78"/>
    </location>
</feature>
<protein>
    <submittedName>
        <fullName evidence="2">Methanol dehydrogenase large subunit</fullName>
    </submittedName>
</protein>
<feature type="compositionally biased region" description="Basic and acidic residues" evidence="1">
    <location>
        <begin position="26"/>
        <end position="38"/>
    </location>
</feature>
<gene>
    <name evidence="2" type="primary">mxaF</name>
</gene>
<feature type="non-terminal residue" evidence="2">
    <location>
        <position position="1"/>
    </location>
</feature>
<sequence>MGLVRLRSHAEPRVLRLRQSLAVERDHAAGRQQVDHDHHGPRRRFGHAEMGLSEDPARRVGLCRRQRDDAFRSEDRRQGPQAGHASRSQRHHLHAESRQRRPDPCRLPRRHRQRVDACRPEDRHPGAQSRIRHAHGPQRQGRLSVGDGLPRPGPRLLRSGAAALLSRHQPHLHGLGAL</sequence>
<dbReference type="EMBL" id="KP860948">
    <property type="protein sequence ID" value="ALO24374.1"/>
    <property type="molecule type" value="Genomic_DNA"/>
</dbReference>
<proteinExistence type="predicted"/>
<feature type="non-terminal residue" evidence="2">
    <location>
        <position position="178"/>
    </location>
</feature>
<evidence type="ECO:0000256" key="1">
    <source>
        <dbReference type="SAM" id="MobiDB-lite"/>
    </source>
</evidence>
<name>A0A0U2S0J8_9HYPH</name>
<organism evidence="2">
    <name type="scientific">Methylothermalis aethiopiae</name>
    <dbReference type="NCBI Taxonomy" id="1751901"/>
    <lineage>
        <taxon>Bacteria</taxon>
        <taxon>Pseudomonadati</taxon>
        <taxon>Pseudomonadota</taxon>
        <taxon>Alphaproteobacteria</taxon>
        <taxon>Hyphomicrobiales</taxon>
        <taxon>Hyphomicrobiaceae</taxon>
        <taxon>Methylothermalis</taxon>
    </lineage>
</organism>